<dbReference type="AlphaFoldDB" id="A0A9D4NIP7"/>
<comment type="caution">
    <text evidence="1">The sequence shown here is derived from an EMBL/GenBank/DDBJ whole genome shotgun (WGS) entry which is preliminary data.</text>
</comment>
<evidence type="ECO:0000313" key="2">
    <source>
        <dbReference type="Proteomes" id="UP000828390"/>
    </source>
</evidence>
<reference evidence="1" key="2">
    <citation type="submission" date="2020-11" db="EMBL/GenBank/DDBJ databases">
        <authorList>
            <person name="McCartney M.A."/>
            <person name="Auch B."/>
            <person name="Kono T."/>
            <person name="Mallez S."/>
            <person name="Becker A."/>
            <person name="Gohl D.M."/>
            <person name="Silverstein K.A.T."/>
            <person name="Koren S."/>
            <person name="Bechman K.B."/>
            <person name="Herman A."/>
            <person name="Abrahante J.E."/>
            <person name="Garbe J."/>
        </authorList>
    </citation>
    <scope>NUCLEOTIDE SEQUENCE</scope>
    <source>
        <strain evidence="1">Duluth1</strain>
        <tissue evidence="1">Whole animal</tissue>
    </source>
</reference>
<accession>A0A9D4NIP7</accession>
<protein>
    <submittedName>
        <fullName evidence="1">Uncharacterized protein</fullName>
    </submittedName>
</protein>
<gene>
    <name evidence="1" type="ORF">DPMN_019161</name>
</gene>
<keyword evidence="2" id="KW-1185">Reference proteome</keyword>
<name>A0A9D4NIP7_DREPO</name>
<sequence>MATAPTIAVTDDGLASSATAEATRSYVHGPFRCHFRNSEDLYERINMDCMALSLVWKQLLSQNSSQQRSFSQESSITMVQDPQSMNVVELEPWTPIEKYPNRPIRKTVCCSSYSNLGCLVININKHMLVPKCLHWLF</sequence>
<proteinExistence type="predicted"/>
<dbReference type="Proteomes" id="UP000828390">
    <property type="component" value="Unassembled WGS sequence"/>
</dbReference>
<organism evidence="1 2">
    <name type="scientific">Dreissena polymorpha</name>
    <name type="common">Zebra mussel</name>
    <name type="synonym">Mytilus polymorpha</name>
    <dbReference type="NCBI Taxonomy" id="45954"/>
    <lineage>
        <taxon>Eukaryota</taxon>
        <taxon>Metazoa</taxon>
        <taxon>Spiralia</taxon>
        <taxon>Lophotrochozoa</taxon>
        <taxon>Mollusca</taxon>
        <taxon>Bivalvia</taxon>
        <taxon>Autobranchia</taxon>
        <taxon>Heteroconchia</taxon>
        <taxon>Euheterodonta</taxon>
        <taxon>Imparidentia</taxon>
        <taxon>Neoheterodontei</taxon>
        <taxon>Myida</taxon>
        <taxon>Dreissenoidea</taxon>
        <taxon>Dreissenidae</taxon>
        <taxon>Dreissena</taxon>
    </lineage>
</organism>
<dbReference type="EMBL" id="JAIWYP010000001">
    <property type="protein sequence ID" value="KAH3895001.1"/>
    <property type="molecule type" value="Genomic_DNA"/>
</dbReference>
<reference evidence="1" key="1">
    <citation type="journal article" date="2019" name="bioRxiv">
        <title>The Genome of the Zebra Mussel, Dreissena polymorpha: A Resource for Invasive Species Research.</title>
        <authorList>
            <person name="McCartney M.A."/>
            <person name="Auch B."/>
            <person name="Kono T."/>
            <person name="Mallez S."/>
            <person name="Zhang Y."/>
            <person name="Obille A."/>
            <person name="Becker A."/>
            <person name="Abrahante J.E."/>
            <person name="Garbe J."/>
            <person name="Badalamenti J.P."/>
            <person name="Herman A."/>
            <person name="Mangelson H."/>
            <person name="Liachko I."/>
            <person name="Sullivan S."/>
            <person name="Sone E.D."/>
            <person name="Koren S."/>
            <person name="Silverstein K.A.T."/>
            <person name="Beckman K.B."/>
            <person name="Gohl D.M."/>
        </authorList>
    </citation>
    <scope>NUCLEOTIDE SEQUENCE</scope>
    <source>
        <strain evidence="1">Duluth1</strain>
        <tissue evidence="1">Whole animal</tissue>
    </source>
</reference>
<evidence type="ECO:0000313" key="1">
    <source>
        <dbReference type="EMBL" id="KAH3895001.1"/>
    </source>
</evidence>